<comment type="caution">
    <text evidence="2">The sequence shown here is derived from an EMBL/GenBank/DDBJ whole genome shotgun (WGS) entry which is preliminary data.</text>
</comment>
<keyword evidence="3" id="KW-1185">Reference proteome</keyword>
<dbReference type="RefSeq" id="WP_392883193.1">
    <property type="nucleotide sequence ID" value="NZ_JBICZW010000011.1"/>
</dbReference>
<accession>A0ABW7BYI6</accession>
<sequence length="445" mass="48176">MTTRDANGIDPAGPSGRLLHKGDLAHNPAPQAIATDTKNDRIFVLQVESTTDKRLGHLILNRFDRTTGKRLDHMRLIGFGHGLSLGAEADGTDTYLWTECGPLHIVDADDPARAFAVGTTATRFKYDPVNTPVLDAETAVLPRFTPAVGNTATGPSYDPTVAAPTVTVMHIEGEERHFTRYDGASAKAGTWNRSGERVTLPRTQPHATVAPSLPQTPALAKNLSFQGFQTIGDVLYVYQWAKFAVGTNPGHTLLRRFSWTTGLPIDAEPVLVTAAPGLVHREPEGLSAEIDPATGKRRLLFGFSNTIPGEKYERDVTICWFPAEEPAEGVQVLGDWEELALAGGLTAAGEAPRVRLVAVADTTYLQFRGSFSVSPGATKEFRLATLPHRLRPTVPFRHNAPRNNNSGRAICSIETTVTGELWVYGATADNAITWVDLNSVSGAWR</sequence>
<organism evidence="2 3">
    <name type="scientific">Streptomyces omiyaensis</name>
    <dbReference type="NCBI Taxonomy" id="68247"/>
    <lineage>
        <taxon>Bacteria</taxon>
        <taxon>Bacillati</taxon>
        <taxon>Actinomycetota</taxon>
        <taxon>Actinomycetes</taxon>
        <taxon>Kitasatosporales</taxon>
        <taxon>Streptomycetaceae</taxon>
        <taxon>Streptomyces</taxon>
    </lineage>
</organism>
<gene>
    <name evidence="2" type="ORF">ACGFYS_19965</name>
</gene>
<evidence type="ECO:0000313" key="3">
    <source>
        <dbReference type="Proteomes" id="UP001604282"/>
    </source>
</evidence>
<evidence type="ECO:0000313" key="2">
    <source>
        <dbReference type="EMBL" id="MFG3191206.1"/>
    </source>
</evidence>
<protein>
    <submittedName>
        <fullName evidence="2">Uncharacterized protein</fullName>
    </submittedName>
</protein>
<evidence type="ECO:0000256" key="1">
    <source>
        <dbReference type="SAM" id="MobiDB-lite"/>
    </source>
</evidence>
<name>A0ABW7BYI6_9ACTN</name>
<proteinExistence type="predicted"/>
<dbReference type="Proteomes" id="UP001604282">
    <property type="component" value="Unassembled WGS sequence"/>
</dbReference>
<reference evidence="2 3" key="1">
    <citation type="submission" date="2024-10" db="EMBL/GenBank/DDBJ databases">
        <title>The Natural Products Discovery Center: Release of the First 8490 Sequenced Strains for Exploring Actinobacteria Biosynthetic Diversity.</title>
        <authorList>
            <person name="Kalkreuter E."/>
            <person name="Kautsar S.A."/>
            <person name="Yang D."/>
            <person name="Bader C.D."/>
            <person name="Teijaro C.N."/>
            <person name="Fluegel L."/>
            <person name="Davis C.M."/>
            <person name="Simpson J.R."/>
            <person name="Lauterbach L."/>
            <person name="Steele A.D."/>
            <person name="Gui C."/>
            <person name="Meng S."/>
            <person name="Li G."/>
            <person name="Viehrig K."/>
            <person name="Ye F."/>
            <person name="Su P."/>
            <person name="Kiefer A.F."/>
            <person name="Nichols A."/>
            <person name="Cepeda A.J."/>
            <person name="Yan W."/>
            <person name="Fan B."/>
            <person name="Jiang Y."/>
            <person name="Adhikari A."/>
            <person name="Zheng C.-J."/>
            <person name="Schuster L."/>
            <person name="Cowan T.M."/>
            <person name="Smanski M.J."/>
            <person name="Chevrette M.G."/>
            <person name="De Carvalho L.P.S."/>
            <person name="Shen B."/>
        </authorList>
    </citation>
    <scope>NUCLEOTIDE SEQUENCE [LARGE SCALE GENOMIC DNA]</scope>
    <source>
        <strain evidence="2 3">NPDC048229</strain>
    </source>
</reference>
<feature type="region of interest" description="Disordered" evidence="1">
    <location>
        <begin position="1"/>
        <end position="24"/>
    </location>
</feature>
<dbReference type="EMBL" id="JBICZW010000011">
    <property type="protein sequence ID" value="MFG3191206.1"/>
    <property type="molecule type" value="Genomic_DNA"/>
</dbReference>